<reference evidence="3" key="1">
    <citation type="submission" date="2014-03" db="EMBL/GenBank/DDBJ databases">
        <authorList>
            <person name="Aksoy S."/>
            <person name="Warren W."/>
            <person name="Wilson R.K."/>
        </authorList>
    </citation>
    <scope>NUCLEOTIDE SEQUENCE [LARGE SCALE GENOMIC DNA]</scope>
    <source>
        <strain evidence="3">IAEA</strain>
    </source>
</reference>
<keyword evidence="1" id="KW-0812">Transmembrane</keyword>
<proteinExistence type="predicted"/>
<dbReference type="AlphaFoldDB" id="A0A1A9WTW0"/>
<dbReference type="InterPro" id="IPR013783">
    <property type="entry name" value="Ig-like_fold"/>
</dbReference>
<name>A0A1A9WTW0_9MUSC</name>
<keyword evidence="1" id="KW-1133">Transmembrane helix</keyword>
<sequence length="227" mass="25258">MSMTILISVDSARLKAQNALCRMQFTSSSSSSTTDGDGAIVVVVFTIVVVIVVVAVVVILLCAVCCSLYVDVCLCGYPFEHTACGNKFYLDFFTCFVLKALTKELLLRKEYCSYTVLLIFLREKKAFYVSTVAIEAVLGRTATLPCDIEPEAKDDRVYMVLWFRESAGKPLYSREAERAERKGNPNIEKDFIKGTAKPTIRNNLLSSPPLGNLANMVLLQPQTYNYN</sequence>
<dbReference type="STRING" id="37001.A0A1A9WTW0"/>
<keyword evidence="3" id="KW-1185">Reference proteome</keyword>
<dbReference type="Proteomes" id="UP000091820">
    <property type="component" value="Unassembled WGS sequence"/>
</dbReference>
<dbReference type="EnsemblMetazoa" id="GBRI031775-RA">
    <property type="protein sequence ID" value="GBRI031775-PA"/>
    <property type="gene ID" value="GBRI031775"/>
</dbReference>
<evidence type="ECO:0000313" key="2">
    <source>
        <dbReference type="EnsemblMetazoa" id="GBRI031775-PA"/>
    </source>
</evidence>
<dbReference type="VEuPathDB" id="VectorBase:GBRI031775"/>
<evidence type="ECO:0000256" key="1">
    <source>
        <dbReference type="SAM" id="Phobius"/>
    </source>
</evidence>
<protein>
    <recommendedName>
        <fullName evidence="4">Ig-like domain-containing protein</fullName>
    </recommendedName>
</protein>
<accession>A0A1A9WTW0</accession>
<dbReference type="Gene3D" id="2.60.40.10">
    <property type="entry name" value="Immunoglobulins"/>
    <property type="match status" value="1"/>
</dbReference>
<feature type="transmembrane region" description="Helical" evidence="1">
    <location>
        <begin position="39"/>
        <end position="70"/>
    </location>
</feature>
<organism evidence="2 3">
    <name type="scientific">Glossina brevipalpis</name>
    <dbReference type="NCBI Taxonomy" id="37001"/>
    <lineage>
        <taxon>Eukaryota</taxon>
        <taxon>Metazoa</taxon>
        <taxon>Ecdysozoa</taxon>
        <taxon>Arthropoda</taxon>
        <taxon>Hexapoda</taxon>
        <taxon>Insecta</taxon>
        <taxon>Pterygota</taxon>
        <taxon>Neoptera</taxon>
        <taxon>Endopterygota</taxon>
        <taxon>Diptera</taxon>
        <taxon>Brachycera</taxon>
        <taxon>Muscomorpha</taxon>
        <taxon>Hippoboscoidea</taxon>
        <taxon>Glossinidae</taxon>
        <taxon>Glossina</taxon>
    </lineage>
</organism>
<evidence type="ECO:0000313" key="3">
    <source>
        <dbReference type="Proteomes" id="UP000091820"/>
    </source>
</evidence>
<evidence type="ECO:0008006" key="4">
    <source>
        <dbReference type="Google" id="ProtNLM"/>
    </source>
</evidence>
<keyword evidence="1" id="KW-0472">Membrane</keyword>
<reference evidence="2" key="2">
    <citation type="submission" date="2020-05" db="UniProtKB">
        <authorList>
            <consortium name="EnsemblMetazoa"/>
        </authorList>
    </citation>
    <scope>IDENTIFICATION</scope>
    <source>
        <strain evidence="2">IAEA</strain>
    </source>
</reference>